<dbReference type="Proteomes" id="UP000519897">
    <property type="component" value="Unassembled WGS sequence"/>
</dbReference>
<reference evidence="4 5" key="1">
    <citation type="submission" date="2020-08" db="EMBL/GenBank/DDBJ databases">
        <title>Genomic Encyclopedia of Type Strains, Phase IV (KMG-IV): sequencing the most valuable type-strain genomes for metagenomic binning, comparative biology and taxonomic classification.</title>
        <authorList>
            <person name="Goeker M."/>
        </authorList>
    </citation>
    <scope>NUCLEOTIDE SEQUENCE [LARGE SCALE GENOMIC DNA]</scope>
    <source>
        <strain evidence="4 5">DSM 29514</strain>
    </source>
</reference>
<dbReference type="InterPro" id="IPR020904">
    <property type="entry name" value="Sc_DH/Rdtase_CS"/>
</dbReference>
<evidence type="ECO:0000313" key="5">
    <source>
        <dbReference type="Proteomes" id="UP000519897"/>
    </source>
</evidence>
<dbReference type="SUPFAM" id="SSF51735">
    <property type="entry name" value="NAD(P)-binding Rossmann-fold domains"/>
    <property type="match status" value="1"/>
</dbReference>
<dbReference type="Pfam" id="PF13561">
    <property type="entry name" value="adh_short_C2"/>
    <property type="match status" value="1"/>
</dbReference>
<accession>A0A7W6PPG6</accession>
<dbReference type="PANTHER" id="PTHR43639:SF1">
    <property type="entry name" value="SHORT-CHAIN DEHYDROGENASE_REDUCTASE FAMILY PROTEIN"/>
    <property type="match status" value="1"/>
</dbReference>
<evidence type="ECO:0000313" key="4">
    <source>
        <dbReference type="EMBL" id="MBB4143050.1"/>
    </source>
</evidence>
<organism evidence="4 5">
    <name type="scientific">Rhizobium rhizoryzae</name>
    <dbReference type="NCBI Taxonomy" id="451876"/>
    <lineage>
        <taxon>Bacteria</taxon>
        <taxon>Pseudomonadati</taxon>
        <taxon>Pseudomonadota</taxon>
        <taxon>Alphaproteobacteria</taxon>
        <taxon>Hyphomicrobiales</taxon>
        <taxon>Rhizobiaceae</taxon>
        <taxon>Rhizobium/Agrobacterium group</taxon>
        <taxon>Rhizobium</taxon>
    </lineage>
</organism>
<sequence length="258" mass="27295">MSSMLPAPTFPDLQDRGVLITGGGSGIGAALTEAFAMQGAKVAFIDVAEEPSRQLASDLSNQSKHAVHYLKADLRNVSEVRAAVDDAVARLGGLGVLINNAARDDRHEFLDMSEDYWDENQAINLKHMAFAAQAAAPALIRDGRGAIVNMSSIAFMLNMGAMPSYTTAKAGVLGLTKSLAGRLGPEGVRVNAILPGMVVTERQLELWLTEDGMAAMRDRQCLKRNLLPADIVGPCLFLASSASAGMTAQWITVDGGVL</sequence>
<dbReference type="SMART" id="SM00822">
    <property type="entry name" value="PKS_KR"/>
    <property type="match status" value="1"/>
</dbReference>
<dbReference type="PRINTS" id="PR00080">
    <property type="entry name" value="SDRFAMILY"/>
</dbReference>
<evidence type="ECO:0000256" key="1">
    <source>
        <dbReference type="ARBA" id="ARBA00006484"/>
    </source>
</evidence>
<dbReference type="InterPro" id="IPR036291">
    <property type="entry name" value="NAD(P)-bd_dom_sf"/>
</dbReference>
<comment type="similarity">
    <text evidence="1">Belongs to the short-chain dehydrogenases/reductases (SDR) family.</text>
</comment>
<dbReference type="FunFam" id="3.40.50.720:FF:000084">
    <property type="entry name" value="Short-chain dehydrogenase reductase"/>
    <property type="match status" value="1"/>
</dbReference>
<dbReference type="PANTHER" id="PTHR43639">
    <property type="entry name" value="OXIDOREDUCTASE, SHORT-CHAIN DEHYDROGENASE/REDUCTASE FAMILY (AFU_ORTHOLOGUE AFUA_5G02870)"/>
    <property type="match status" value="1"/>
</dbReference>
<dbReference type="InterPro" id="IPR057326">
    <property type="entry name" value="KR_dom"/>
</dbReference>
<gene>
    <name evidence="4" type="ORF">GGQ72_001549</name>
</gene>
<feature type="domain" description="Ketoreductase" evidence="3">
    <location>
        <begin position="16"/>
        <end position="196"/>
    </location>
</feature>
<dbReference type="InterPro" id="IPR002347">
    <property type="entry name" value="SDR_fam"/>
</dbReference>
<name>A0A7W6PPG6_9HYPH</name>
<dbReference type="PROSITE" id="PS00061">
    <property type="entry name" value="ADH_SHORT"/>
    <property type="match status" value="1"/>
</dbReference>
<dbReference type="RefSeq" id="WP_165132615.1">
    <property type="nucleotide sequence ID" value="NZ_CP049250.1"/>
</dbReference>
<comment type="caution">
    <text evidence="4">The sequence shown here is derived from an EMBL/GenBank/DDBJ whole genome shotgun (WGS) entry which is preliminary data.</text>
</comment>
<dbReference type="EMBL" id="JACIEC010000001">
    <property type="protein sequence ID" value="MBB4143050.1"/>
    <property type="molecule type" value="Genomic_DNA"/>
</dbReference>
<dbReference type="AlphaFoldDB" id="A0A7W6PPG6"/>
<protein>
    <submittedName>
        <fullName evidence="4">NAD(P)-dependent dehydrogenase (Short-subunit alcohol dehydrogenase family)</fullName>
    </submittedName>
</protein>
<keyword evidence="2" id="KW-0560">Oxidoreductase</keyword>
<keyword evidence="5" id="KW-1185">Reference proteome</keyword>
<dbReference type="Gene3D" id="3.40.50.720">
    <property type="entry name" value="NAD(P)-binding Rossmann-like Domain"/>
    <property type="match status" value="1"/>
</dbReference>
<dbReference type="PRINTS" id="PR00081">
    <property type="entry name" value="GDHRDH"/>
</dbReference>
<evidence type="ECO:0000256" key="2">
    <source>
        <dbReference type="ARBA" id="ARBA00023002"/>
    </source>
</evidence>
<proteinExistence type="inferred from homology"/>
<dbReference type="CDD" id="cd05233">
    <property type="entry name" value="SDR_c"/>
    <property type="match status" value="1"/>
</dbReference>
<evidence type="ECO:0000259" key="3">
    <source>
        <dbReference type="SMART" id="SM00822"/>
    </source>
</evidence>
<dbReference type="GO" id="GO:0016491">
    <property type="term" value="F:oxidoreductase activity"/>
    <property type="evidence" value="ECO:0007669"/>
    <property type="project" value="UniProtKB-KW"/>
</dbReference>